<evidence type="ECO:0000313" key="4">
    <source>
        <dbReference type="Proteomes" id="UP001271007"/>
    </source>
</evidence>
<keyword evidence="1" id="KW-0812">Transmembrane</keyword>
<dbReference type="AlphaFoldDB" id="A0AAJ0GD41"/>
<organism evidence="3 4">
    <name type="scientific">Extremus antarcticus</name>
    <dbReference type="NCBI Taxonomy" id="702011"/>
    <lineage>
        <taxon>Eukaryota</taxon>
        <taxon>Fungi</taxon>
        <taxon>Dikarya</taxon>
        <taxon>Ascomycota</taxon>
        <taxon>Pezizomycotina</taxon>
        <taxon>Dothideomycetes</taxon>
        <taxon>Dothideomycetidae</taxon>
        <taxon>Mycosphaerellales</taxon>
        <taxon>Extremaceae</taxon>
        <taxon>Extremus</taxon>
    </lineage>
</organism>
<accession>A0AAJ0GD41</accession>
<dbReference type="PANTHER" id="PTHR31104">
    <property type="entry name" value="PEPTIDE-N4-(N-ACETYL-BETA-GLUCOSAMINYL)ASPARAGINE AMIDASE A PROTEIN"/>
    <property type="match status" value="1"/>
</dbReference>
<dbReference type="Pfam" id="PF25156">
    <property type="entry name" value="PNGase_A_C"/>
    <property type="match status" value="1"/>
</dbReference>
<protein>
    <recommendedName>
        <fullName evidence="2">Peptide N-acetyl-beta-D-glucosaminyl asparaginase amidase A N-terminal domain-containing protein</fullName>
    </recommendedName>
</protein>
<dbReference type="Pfam" id="PF12222">
    <property type="entry name" value="PNGaseA"/>
    <property type="match status" value="1"/>
</dbReference>
<reference evidence="3" key="1">
    <citation type="submission" date="2023-04" db="EMBL/GenBank/DDBJ databases">
        <title>Black Yeasts Isolated from many extreme environments.</title>
        <authorList>
            <person name="Coleine C."/>
            <person name="Stajich J.E."/>
            <person name="Selbmann L."/>
        </authorList>
    </citation>
    <scope>NUCLEOTIDE SEQUENCE</scope>
    <source>
        <strain evidence="3">CCFEE 5312</strain>
    </source>
</reference>
<name>A0AAJ0GD41_9PEZI</name>
<dbReference type="InterPro" id="IPR021102">
    <property type="entry name" value="PNGase_A"/>
</dbReference>
<dbReference type="Proteomes" id="UP001271007">
    <property type="component" value="Unassembled WGS sequence"/>
</dbReference>
<keyword evidence="1" id="KW-0472">Membrane</keyword>
<proteinExistence type="predicted"/>
<dbReference type="InterPro" id="IPR056948">
    <property type="entry name" value="PNGaseA_N"/>
</dbReference>
<keyword evidence="1" id="KW-1133">Transmembrane helix</keyword>
<comment type="caution">
    <text evidence="3">The sequence shown here is derived from an EMBL/GenBank/DDBJ whole genome shotgun (WGS) entry which is preliminary data.</text>
</comment>
<feature type="transmembrane region" description="Helical" evidence="1">
    <location>
        <begin position="77"/>
        <end position="99"/>
    </location>
</feature>
<keyword evidence="4" id="KW-1185">Reference proteome</keyword>
<gene>
    <name evidence="3" type="ORF">LTR09_003811</name>
</gene>
<feature type="domain" description="Peptide N-acetyl-beta-D-glucosaminyl asparaginase amidase A N-terminal" evidence="2">
    <location>
        <begin position="165"/>
        <end position="475"/>
    </location>
</feature>
<evidence type="ECO:0000313" key="3">
    <source>
        <dbReference type="EMBL" id="KAK3055258.1"/>
    </source>
</evidence>
<evidence type="ECO:0000259" key="2">
    <source>
        <dbReference type="Pfam" id="PF12222"/>
    </source>
</evidence>
<sequence length="753" mass="81849">MASTGVGNGTCCRDEQTLDDRDLFSIGKDYVKDAEDSKKLTGLPGSTPSRSHHTRVGYGLRAEHSIATSGRRRLGQALCTGIVLILLLLASSPGCLIYSGEGVKLLSSAIVRSIPRSENATSDSLLEVFQVYAPVLITSPDWTLEITDGSSDSAVNVVNNGRHTCSRVEATYSFVNSYGEPFVRHYVPPECSFNRVTWNLTVVSAGRQFDRLGIVYLGDIEVFRTSTAEPTADGIEWTYLKDMTTYLSLFETKQKIIFDLGNLVNEIYTAPFNVTLTASYFTAKDSTVPADIILPVSADNGAQSMPSVFTLPPETASSVLTLPRNTKKAVFTISATGQSEEEFWWSNVLQSDTNTYPGFELYGYSPFREVQLYIDGLLAGVVWPFPIIFTGGIVPGLWRPVVGIDTFDLKEDEIDITPFLPLLCDGRAHNFTIGVSGLDDDGHGGASLSGTTGGYWLVTGKVFIWLDVEGHITTGDGPNRHTPVPVFDIASSLSRVANGTNGTLIYSVNAHRSLSVWSTVQLSHGKEVAYWQQDLSFSNEGNFSNGADVERNNQITEGVDMSSSGYMKSFKYPLYAYSAFHSHGDNISISALVNRGKDVKTLGQPVFPTGLESFKPVEAVTARLPRFEGTWLSTTQNGSATYLANETSHSSFSFGTTEQDFTFSGVQASVRNDLHHFPKIVGHTELFHRHVTAVNGTLTEDDELLLGDSFGHPSSYSQAGAGHGYLLTNLPGRGADWRGMVHHHNRGGGHGAA</sequence>
<dbReference type="EMBL" id="JAWDJX010000009">
    <property type="protein sequence ID" value="KAK3055258.1"/>
    <property type="molecule type" value="Genomic_DNA"/>
</dbReference>
<evidence type="ECO:0000256" key="1">
    <source>
        <dbReference type="SAM" id="Phobius"/>
    </source>
</evidence>